<comment type="caution">
    <text evidence="4">The sequence shown here is derived from an EMBL/GenBank/DDBJ whole genome shotgun (WGS) entry which is preliminary data.</text>
</comment>
<evidence type="ECO:0000256" key="1">
    <source>
        <dbReference type="SAM" id="MobiDB-lite"/>
    </source>
</evidence>
<keyword evidence="2" id="KW-0472">Membrane</keyword>
<feature type="chain" id="PRO_5044895148" evidence="3">
    <location>
        <begin position="25"/>
        <end position="145"/>
    </location>
</feature>
<feature type="compositionally biased region" description="Basic and acidic residues" evidence="1">
    <location>
        <begin position="119"/>
        <end position="129"/>
    </location>
</feature>
<dbReference type="EMBL" id="JALLBG020000034">
    <property type="protein sequence ID" value="KAL3770903.1"/>
    <property type="molecule type" value="Genomic_DNA"/>
</dbReference>
<evidence type="ECO:0000313" key="4">
    <source>
        <dbReference type="EMBL" id="KAL3770903.1"/>
    </source>
</evidence>
<keyword evidence="2" id="KW-0812">Transmembrane</keyword>
<gene>
    <name evidence="4" type="ORF">ACHAWU_003212</name>
</gene>
<keyword evidence="3" id="KW-0732">Signal</keyword>
<keyword evidence="2" id="KW-1133">Transmembrane helix</keyword>
<evidence type="ECO:0000256" key="2">
    <source>
        <dbReference type="SAM" id="Phobius"/>
    </source>
</evidence>
<name>A0ABD3N6C5_9STRA</name>
<evidence type="ECO:0000313" key="5">
    <source>
        <dbReference type="Proteomes" id="UP001530293"/>
    </source>
</evidence>
<reference evidence="4 5" key="1">
    <citation type="submission" date="2024-10" db="EMBL/GenBank/DDBJ databases">
        <title>Updated reference genomes for cyclostephanoid diatoms.</title>
        <authorList>
            <person name="Roberts W.R."/>
            <person name="Alverson A.J."/>
        </authorList>
    </citation>
    <scope>NUCLEOTIDE SEQUENCE [LARGE SCALE GENOMIC DNA]</scope>
    <source>
        <strain evidence="4 5">AJA232-27</strain>
    </source>
</reference>
<proteinExistence type="predicted"/>
<keyword evidence="5" id="KW-1185">Reference proteome</keyword>
<accession>A0ABD3N6C5</accession>
<feature type="signal peptide" evidence="3">
    <location>
        <begin position="1"/>
        <end position="24"/>
    </location>
</feature>
<dbReference type="AlphaFoldDB" id="A0ABD3N6C5"/>
<feature type="compositionally biased region" description="Low complexity" evidence="1">
    <location>
        <begin position="135"/>
        <end position="145"/>
    </location>
</feature>
<organism evidence="4 5">
    <name type="scientific">Discostella pseudostelligera</name>
    <dbReference type="NCBI Taxonomy" id="259834"/>
    <lineage>
        <taxon>Eukaryota</taxon>
        <taxon>Sar</taxon>
        <taxon>Stramenopiles</taxon>
        <taxon>Ochrophyta</taxon>
        <taxon>Bacillariophyta</taxon>
        <taxon>Coscinodiscophyceae</taxon>
        <taxon>Thalassiosirophycidae</taxon>
        <taxon>Stephanodiscales</taxon>
        <taxon>Stephanodiscaceae</taxon>
        <taxon>Discostella</taxon>
    </lineage>
</organism>
<feature type="transmembrane region" description="Helical" evidence="2">
    <location>
        <begin position="88"/>
        <end position="105"/>
    </location>
</feature>
<dbReference type="Proteomes" id="UP001530293">
    <property type="component" value="Unassembled WGS sequence"/>
</dbReference>
<feature type="region of interest" description="Disordered" evidence="1">
    <location>
        <begin position="112"/>
        <end position="145"/>
    </location>
</feature>
<evidence type="ECO:0000256" key="3">
    <source>
        <dbReference type="SAM" id="SignalP"/>
    </source>
</evidence>
<protein>
    <submittedName>
        <fullName evidence="4">Uncharacterized protein</fullName>
    </submittedName>
</protein>
<sequence>MMHRNSIFCILALVLAVWKHPVHGQQSPLLRNRANTKEVMTDQQVDASSITETRELNIVTGLIDLATTTAKYGPRGDQLIDQERDVPWWGWILVVVGILVLAACCKRCCAGAQEDSEEQDAKAVDPRENTDEENTTTSSEAAVAR</sequence>